<dbReference type="NCBIfam" id="TIGR03293">
    <property type="entry name" value="PhnG_redo"/>
    <property type="match status" value="1"/>
</dbReference>
<keyword evidence="6" id="KW-0456">Lyase</keyword>
<dbReference type="Proteomes" id="UP001278087">
    <property type="component" value="Unassembled WGS sequence"/>
</dbReference>
<evidence type="ECO:0000313" key="11">
    <source>
        <dbReference type="Proteomes" id="UP000263627"/>
    </source>
</evidence>
<evidence type="ECO:0000313" key="6">
    <source>
        <dbReference type="EMBL" id="KPR54738.1"/>
    </source>
</evidence>
<dbReference type="EMBL" id="CP056573">
    <property type="protein sequence ID" value="QLV32553.1"/>
    <property type="molecule type" value="Genomic_DNA"/>
</dbReference>
<reference evidence="7" key="9">
    <citation type="submission" date="2023-10" db="EMBL/GenBank/DDBJ databases">
        <title>Fecal carriage and genetic characteristics of carbapenem-resistant Enterobacterales among healthy adults from four provinces of China.</title>
        <authorList>
            <person name="Li Y."/>
            <person name="Zhang R."/>
        </authorList>
    </citation>
    <scope>NUCLEOTIDE SEQUENCE</scope>
    <source>
        <strain evidence="7">HN-136</strain>
    </source>
</reference>
<dbReference type="EMBL" id="LJEB01000062">
    <property type="protein sequence ID" value="KPR54738.1"/>
    <property type="molecule type" value="Genomic_DNA"/>
</dbReference>
<protein>
    <submittedName>
        <fullName evidence="2">Alpha-D-ribose 1-methylphosphonate 5-triphosphate synthase subunit PhnG</fullName>
    </submittedName>
    <submittedName>
        <fullName evidence="1 6">Phosphonate C-P lyase</fullName>
    </submittedName>
</protein>
<evidence type="ECO:0000313" key="12">
    <source>
        <dbReference type="Proteomes" id="UP000512222"/>
    </source>
</evidence>
<reference evidence="6 10" key="2">
    <citation type="journal article" date="2017" name="PLoS ONE">
        <title>Genomic and phenotypic characterisation of fluoroquinolone resistance mechanisms in Enterobacteriaceae in Durban, South Africa.</title>
        <authorList>
            <person name="Osei Sekyere J."/>
            <person name="Amoako D.G."/>
        </authorList>
    </citation>
    <scope>NUCLEOTIDE SEQUENCE [LARGE SCALE GENOMIC DNA]</scope>
    <source>
        <strain evidence="6 10">ST62:944112508</strain>
    </source>
</reference>
<dbReference type="Proteomes" id="UP000050520">
    <property type="component" value="Unassembled WGS sequence"/>
</dbReference>
<dbReference type="EMBL" id="OW995941">
    <property type="protein sequence ID" value="CAH6617185.1"/>
    <property type="molecule type" value="Genomic_DNA"/>
</dbReference>
<evidence type="ECO:0000313" key="4">
    <source>
        <dbReference type="EMBL" id="ELV3681502.1"/>
    </source>
</evidence>
<dbReference type="EMBL" id="JAWPBU010000026">
    <property type="protein sequence ID" value="MDW2760533.1"/>
    <property type="molecule type" value="Genomic_DNA"/>
</dbReference>
<dbReference type="EMBL" id="CP114564">
    <property type="protein sequence ID" value="WAZ56972.1"/>
    <property type="molecule type" value="Genomic_DNA"/>
</dbReference>
<evidence type="ECO:0000313" key="13">
    <source>
        <dbReference type="Proteomes" id="UP001164536"/>
    </source>
</evidence>
<keyword evidence="13" id="KW-1185">Reference proteome</keyword>
<dbReference type="EMBL" id="ABBJDF010000036">
    <property type="protein sequence ID" value="EHT9941638.1"/>
    <property type="molecule type" value="Genomic_DNA"/>
</dbReference>
<dbReference type="RefSeq" id="WP_003031825.1">
    <property type="nucleotide sequence ID" value="NZ_AP028314.1"/>
</dbReference>
<proteinExistence type="predicted"/>
<evidence type="ECO:0000313" key="8">
    <source>
        <dbReference type="EMBL" id="QLV32553.1"/>
    </source>
</evidence>
<reference evidence="2" key="6">
    <citation type="submission" date="2022-05" db="EMBL/GenBank/DDBJ databases">
        <authorList>
            <person name="Alioto T."/>
            <person name="Alioto T."/>
            <person name="Gomez Garrido J."/>
        </authorList>
    </citation>
    <scope>NUCLEOTIDE SEQUENCE</scope>
    <source>
        <strain evidence="2">112</strain>
    </source>
</reference>
<dbReference type="GO" id="GO:0016829">
    <property type="term" value="F:lyase activity"/>
    <property type="evidence" value="ECO:0007669"/>
    <property type="project" value="UniProtKB-KW"/>
</dbReference>
<reference evidence="8" key="5">
    <citation type="journal article" date="2021" name="Microb. Genom.">
        <title>A genomic epidemiological study shows that prevalence of antimicrobial resistance in Enterobacterales is associated with the livestock host, as well as antimicrobial usage.</title>
        <authorList>
            <person name="AbuOun M."/>
            <person name="Jones H."/>
            <person name="Stubberfield E."/>
            <person name="Gilson D."/>
            <person name="Shaw L.P."/>
            <person name="Hubbard A.T.M."/>
            <person name="Chau K.K."/>
            <person name="Sebra R."/>
            <person name="Peto T.E.A."/>
            <person name="Crook D.W."/>
            <person name="Read D.S."/>
            <person name="Gweon H.S."/>
            <person name="Walker A.S."/>
            <person name="Stoesser N."/>
            <person name="Smith R.P."/>
            <person name="Anjum M.F."/>
            <person name="On Behalf Of The Rehab Consortium."/>
        </authorList>
    </citation>
    <scope>NUCLEOTIDE SEQUENCE</scope>
    <source>
        <strain evidence="8">RHBSTW-00370</strain>
    </source>
</reference>
<dbReference type="GO" id="GO:0015716">
    <property type="term" value="P:organic phosphonate transport"/>
    <property type="evidence" value="ECO:0007669"/>
    <property type="project" value="InterPro"/>
</dbReference>
<dbReference type="Proteomes" id="UP001279522">
    <property type="component" value="Unassembled WGS sequence"/>
</dbReference>
<reference evidence="4" key="8">
    <citation type="submission" date="2023-05" db="EMBL/GenBank/DDBJ databases">
        <authorList>
            <consortium name="Clinical and Environmental Microbiology Branch: Whole genome sequencing antimicrobial resistance pathogens in the healthcare setting"/>
        </authorList>
    </citation>
    <scope>NUCLEOTIDE SEQUENCE</scope>
    <source>
        <strain evidence="3">2021DK-00049</strain>
        <strain evidence="5">2023GN-00102</strain>
        <strain evidence="4">2023GN-00287</strain>
    </source>
</reference>
<evidence type="ECO:0000313" key="3">
    <source>
        <dbReference type="EMBL" id="EHT9941638.1"/>
    </source>
</evidence>
<sequence>MHFDTATRQRWMRALAYSNADALNARINALKLTPDYELIRAPESGLMQIQARMGGTGNRFFAGDTTLTRAVVRLKSGTLGYSYLLGRNKQHAEQCAVIDALLQEQTHFQNLMETLIAPLEAERDALINARCAEVNASRVDFFTLVRGDNA</sequence>
<dbReference type="Proteomes" id="UP001164536">
    <property type="component" value="Chromosome"/>
</dbReference>
<dbReference type="Pfam" id="PF06754">
    <property type="entry name" value="PhnG"/>
    <property type="match status" value="1"/>
</dbReference>
<dbReference type="Proteomes" id="UP000263627">
    <property type="component" value="Chromosome"/>
</dbReference>
<dbReference type="Proteomes" id="UP000512222">
    <property type="component" value="Chromosome"/>
</dbReference>
<evidence type="ECO:0000313" key="10">
    <source>
        <dbReference type="Proteomes" id="UP000050520"/>
    </source>
</evidence>
<evidence type="ECO:0000313" key="7">
    <source>
        <dbReference type="EMBL" id="MDW2760533.1"/>
    </source>
</evidence>
<evidence type="ECO:0000313" key="2">
    <source>
        <dbReference type="EMBL" id="CAH6617185.1"/>
    </source>
</evidence>
<dbReference type="GO" id="GO:0019634">
    <property type="term" value="P:organic phosphonate metabolic process"/>
    <property type="evidence" value="ECO:0007669"/>
    <property type="project" value="InterPro"/>
</dbReference>
<dbReference type="EMBL" id="ABOSXX010000025">
    <property type="protein sequence ID" value="ELV3681502.1"/>
    <property type="molecule type" value="Genomic_DNA"/>
</dbReference>
<dbReference type="AlphaFoldDB" id="A0A0D7LAZ1"/>
<reference evidence="9" key="7">
    <citation type="submission" date="2022-12" db="EMBL/GenBank/DDBJ databases">
        <title>2953647.</title>
        <authorList>
            <person name="Hergert J."/>
            <person name="Casey R."/>
            <person name="Wagner J."/>
            <person name="Young E.L."/>
            <person name="Oakeson K.F."/>
        </authorList>
    </citation>
    <scope>NUCLEOTIDE SEQUENCE</scope>
    <source>
        <strain evidence="9">2953647</strain>
    </source>
</reference>
<dbReference type="OrthoDB" id="530475at2"/>
<name>A0A0D7LAZ1_CITFR</name>
<dbReference type="GeneID" id="87003091"/>
<reference evidence="1 11" key="3">
    <citation type="submission" date="2018-09" db="EMBL/GenBank/DDBJ databases">
        <title>Whole genome sequencing of Citrobacter freundii AR_0116.</title>
        <authorList>
            <person name="Conlan S."/>
            <person name="Thomas P.J."/>
            <person name="Mullikin J."/>
            <person name="Frank K.M."/>
            <person name="Segre J.A."/>
        </authorList>
    </citation>
    <scope>NUCLEOTIDE SEQUENCE [LARGE SCALE GENOMIC DNA]</scope>
    <source>
        <strain evidence="1 11">AR_0116</strain>
    </source>
</reference>
<dbReference type="EMBL" id="ABKLER030000017">
    <property type="protein sequence ID" value="EMN4146555.1"/>
    <property type="molecule type" value="Genomic_DNA"/>
</dbReference>
<accession>A0A0D7LAZ1</accession>
<reference evidence="10" key="1">
    <citation type="submission" date="2015-09" db="EMBL/GenBank/DDBJ databases">
        <title>Prevalence of NDMs in South Africa.</title>
        <authorList>
            <person name="Osei Sekyere J."/>
            <person name="Govinden U."/>
            <person name="Essack S."/>
            <person name="Haldorsen B."/>
            <person name="Samuelsen O."/>
            <person name="Aasnaes B."/>
            <person name="Sundsfjord A."/>
        </authorList>
    </citation>
    <scope>NUCLEOTIDE SEQUENCE [LARGE SCALE GENOMIC DNA]</scope>
    <source>
        <strain evidence="10">ST62:944112508</strain>
    </source>
</reference>
<gene>
    <name evidence="1" type="primary">phnG</name>
    <name evidence="2" type="ORF">AI2935V1_4517</name>
    <name evidence="1" type="ORF">AM363_04855</name>
    <name evidence="6" type="ORF">AN672_14705</name>
    <name evidence="8" type="ORF">HV178_22345</name>
    <name evidence="3" type="ORF">KY227_004794</name>
    <name evidence="9" type="ORF">O4000_22275</name>
    <name evidence="5" type="ORF">PQQ21_003857</name>
    <name evidence="7" type="ORF">RYZ67_18895</name>
    <name evidence="4" type="ORF">SGX49_003981</name>
</gene>
<evidence type="ECO:0000313" key="1">
    <source>
        <dbReference type="EMBL" id="AXZ46339.1"/>
    </source>
</evidence>
<evidence type="ECO:0000313" key="5">
    <source>
        <dbReference type="EMBL" id="EMN4146555.1"/>
    </source>
</evidence>
<reference evidence="12" key="4">
    <citation type="submission" date="2020-06" db="EMBL/GenBank/DDBJ databases">
        <title>REHAB project genomes.</title>
        <authorList>
            <person name="Shaw L.P."/>
        </authorList>
    </citation>
    <scope>NUCLEOTIDE SEQUENCE [LARGE SCALE GENOMIC DNA]</scope>
    <source>
        <strain evidence="12">RHBSTW-00370</strain>
    </source>
</reference>
<dbReference type="EMBL" id="CP032184">
    <property type="protein sequence ID" value="AXZ46339.1"/>
    <property type="molecule type" value="Genomic_DNA"/>
</dbReference>
<dbReference type="Proteomes" id="UP000789647">
    <property type="component" value="Chromosome"/>
</dbReference>
<evidence type="ECO:0000313" key="9">
    <source>
        <dbReference type="EMBL" id="WAZ56972.1"/>
    </source>
</evidence>
<organism evidence="6 10">
    <name type="scientific">Citrobacter freundii</name>
    <dbReference type="NCBI Taxonomy" id="546"/>
    <lineage>
        <taxon>Bacteria</taxon>
        <taxon>Pseudomonadati</taxon>
        <taxon>Pseudomonadota</taxon>
        <taxon>Gammaproteobacteria</taxon>
        <taxon>Enterobacterales</taxon>
        <taxon>Enterobacteriaceae</taxon>
        <taxon>Citrobacter</taxon>
        <taxon>Citrobacter freundii complex</taxon>
    </lineage>
</organism>
<dbReference type="InterPro" id="IPR009609">
    <property type="entry name" value="Phosphonate_metab_PhnG"/>
</dbReference>